<dbReference type="AlphaFoldDB" id="A0A8X6KZC6"/>
<accession>A0A8X6KZC6</accession>
<organism evidence="1 2">
    <name type="scientific">Trichonephila clavata</name>
    <name type="common">Joro spider</name>
    <name type="synonym">Nephila clavata</name>
    <dbReference type="NCBI Taxonomy" id="2740835"/>
    <lineage>
        <taxon>Eukaryota</taxon>
        <taxon>Metazoa</taxon>
        <taxon>Ecdysozoa</taxon>
        <taxon>Arthropoda</taxon>
        <taxon>Chelicerata</taxon>
        <taxon>Arachnida</taxon>
        <taxon>Araneae</taxon>
        <taxon>Araneomorphae</taxon>
        <taxon>Entelegynae</taxon>
        <taxon>Araneoidea</taxon>
        <taxon>Nephilidae</taxon>
        <taxon>Trichonephila</taxon>
    </lineage>
</organism>
<protein>
    <submittedName>
        <fullName evidence="1">Uncharacterized protein</fullName>
    </submittedName>
</protein>
<evidence type="ECO:0000313" key="2">
    <source>
        <dbReference type="Proteomes" id="UP000887116"/>
    </source>
</evidence>
<gene>
    <name evidence="1" type="ORF">TNCT_422021</name>
</gene>
<keyword evidence="2" id="KW-1185">Reference proteome</keyword>
<evidence type="ECO:0000313" key="1">
    <source>
        <dbReference type="EMBL" id="GFQ90859.1"/>
    </source>
</evidence>
<dbReference type="Proteomes" id="UP000887116">
    <property type="component" value="Unassembled WGS sequence"/>
</dbReference>
<comment type="caution">
    <text evidence="1">The sequence shown here is derived from an EMBL/GenBank/DDBJ whole genome shotgun (WGS) entry which is preliminary data.</text>
</comment>
<sequence>MQSTLQKRRDYETAIYDALFACKGTMAGVQRRRIYHACTGSSSALKPTMRLEVFRFSEDEGEYVQLLLRELLQGDIQIPYT</sequence>
<dbReference type="EMBL" id="BMAO01023776">
    <property type="protein sequence ID" value="GFQ90859.1"/>
    <property type="molecule type" value="Genomic_DNA"/>
</dbReference>
<reference evidence="1" key="1">
    <citation type="submission" date="2020-07" db="EMBL/GenBank/DDBJ databases">
        <title>Multicomponent nature underlies the extraordinary mechanical properties of spider dragline silk.</title>
        <authorList>
            <person name="Kono N."/>
            <person name="Nakamura H."/>
            <person name="Mori M."/>
            <person name="Yoshida Y."/>
            <person name="Ohtoshi R."/>
            <person name="Malay A.D."/>
            <person name="Moran D.A.P."/>
            <person name="Tomita M."/>
            <person name="Numata K."/>
            <person name="Arakawa K."/>
        </authorList>
    </citation>
    <scope>NUCLEOTIDE SEQUENCE</scope>
</reference>
<name>A0A8X6KZC6_TRICU</name>
<proteinExistence type="predicted"/>